<protein>
    <submittedName>
        <fullName evidence="1">DNA pilot protein</fullName>
    </submittedName>
</protein>
<evidence type="ECO:0000313" key="1">
    <source>
        <dbReference type="EMBL" id="UPW40922.1"/>
    </source>
</evidence>
<organism evidence="1">
    <name type="scientific">Sigmofec virus UA08Rod_6110</name>
    <dbReference type="NCBI Taxonomy" id="2929452"/>
    <lineage>
        <taxon>Viruses</taxon>
        <taxon>Monodnaviria</taxon>
        <taxon>Sangervirae</taxon>
        <taxon>Phixviricota</taxon>
        <taxon>Malgrandaviricetes</taxon>
        <taxon>Petitvirales</taxon>
        <taxon>Microviridae</taxon>
    </lineage>
</organism>
<name>A0A976N0T2_9VIRU</name>
<proteinExistence type="predicted"/>
<dbReference type="EMBL" id="OM869519">
    <property type="protein sequence ID" value="UPW40922.1"/>
    <property type="molecule type" value="Genomic_DNA"/>
</dbReference>
<reference evidence="1" key="1">
    <citation type="submission" date="2022-02" db="EMBL/GenBank/DDBJ databases">
        <title>Towards deciphering the DNA virus diversity associated with rodent species in the families Cricetidae and Heteromyidae.</title>
        <authorList>
            <person name="Lund M."/>
            <person name="Larsen B.B."/>
            <person name="Gryseels S."/>
            <person name="Kraberger S."/>
            <person name="Rowsey D.M."/>
            <person name="Steger L."/>
            <person name="Yule K.M."/>
            <person name="Upham N.S."/>
            <person name="Worobey M."/>
            <person name="Van Doorslaer K."/>
            <person name="Varsani A."/>
        </authorList>
    </citation>
    <scope>NUCLEOTIDE SEQUENCE</scope>
    <source>
        <strain evidence="1">UA08Rod_6110</strain>
    </source>
</reference>
<accession>A0A976N0T2</accession>
<sequence>MSSKLFGKVVSGAKNALSGNWLGLAGDVVSAIAPAVGAGLSFSQQEHLLNKQMDFQERMSNSAHQREVKDLLAAGINPLYTATGGNGASTPLGATGTQTDFANAFSSGIGNAMTRRMQRMQIQSMDFQNQKLASDSMASMQNARLIKKQADSFDKRLSAEIALMAAQGQSALASGAASSANASYTQQQTAINSTLNYYRDLQRAYGDKHPFVRNFGLFLKELGIGANANVGTSIPLPFKR</sequence>